<sequence>MAEIKKNGPKPKRAQMEFGNMSLLYSHFLQKKTKRKNLGGSNEIGSGNSKLVHKNPKTVENVGFTLICNQIRTKAIDSSSLSSKMEVQLPTLSVPSLLHAVLADTLLSAAQSITLIGYLLTNVTNSVSPNLTSMGGRFPLEDLYGRKHAYLENKSETEDDDDGEDDDEDGHDEDDDGEDDEYSGDEGDEEGDPEDDPEANGAGGSDDGDEDDDDDGDEEDDEDVEDEEEEEEEDEEESPQPPAKKRK</sequence>
<feature type="region of interest" description="Disordered" evidence="1">
    <location>
        <begin position="151"/>
        <end position="247"/>
    </location>
</feature>
<protein>
    <submittedName>
        <fullName evidence="2">Uncharacterized protein</fullName>
    </submittedName>
</protein>
<evidence type="ECO:0000313" key="2">
    <source>
        <dbReference type="EMBL" id="KAK7264861.1"/>
    </source>
</evidence>
<feature type="compositionally biased region" description="Acidic residues" evidence="1">
    <location>
        <begin position="157"/>
        <end position="198"/>
    </location>
</feature>
<dbReference type="EMBL" id="JAYKXN010000008">
    <property type="protein sequence ID" value="KAK7264861.1"/>
    <property type="molecule type" value="Genomic_DNA"/>
</dbReference>
<dbReference type="PANTHER" id="PTHR35711">
    <property type="entry name" value="EXPRESSED PROTEIN"/>
    <property type="match status" value="1"/>
</dbReference>
<evidence type="ECO:0000313" key="3">
    <source>
        <dbReference type="Proteomes" id="UP001359559"/>
    </source>
</evidence>
<keyword evidence="3" id="KW-1185">Reference proteome</keyword>
<name>A0AAN9EX15_CLITE</name>
<organism evidence="2 3">
    <name type="scientific">Clitoria ternatea</name>
    <name type="common">Butterfly pea</name>
    <dbReference type="NCBI Taxonomy" id="43366"/>
    <lineage>
        <taxon>Eukaryota</taxon>
        <taxon>Viridiplantae</taxon>
        <taxon>Streptophyta</taxon>
        <taxon>Embryophyta</taxon>
        <taxon>Tracheophyta</taxon>
        <taxon>Spermatophyta</taxon>
        <taxon>Magnoliopsida</taxon>
        <taxon>eudicotyledons</taxon>
        <taxon>Gunneridae</taxon>
        <taxon>Pentapetalae</taxon>
        <taxon>rosids</taxon>
        <taxon>fabids</taxon>
        <taxon>Fabales</taxon>
        <taxon>Fabaceae</taxon>
        <taxon>Papilionoideae</taxon>
        <taxon>50 kb inversion clade</taxon>
        <taxon>NPAAA clade</taxon>
        <taxon>indigoferoid/millettioid clade</taxon>
        <taxon>Phaseoleae</taxon>
        <taxon>Clitoria</taxon>
    </lineage>
</organism>
<dbReference type="Proteomes" id="UP001359559">
    <property type="component" value="Unassembled WGS sequence"/>
</dbReference>
<reference evidence="2 3" key="1">
    <citation type="submission" date="2024-01" db="EMBL/GenBank/DDBJ databases">
        <title>The genomes of 5 underutilized Papilionoideae crops provide insights into root nodulation and disease resistance.</title>
        <authorList>
            <person name="Yuan L."/>
        </authorList>
    </citation>
    <scope>NUCLEOTIDE SEQUENCE [LARGE SCALE GENOMIC DNA]</scope>
    <source>
        <strain evidence="2">LY-2023</strain>
        <tissue evidence="2">Leaf</tissue>
    </source>
</reference>
<gene>
    <name evidence="2" type="ORF">RJT34_32474</name>
</gene>
<dbReference type="PANTHER" id="PTHR35711:SF1">
    <property type="entry name" value="ECTODERMAL, ISOFORM F"/>
    <property type="match status" value="1"/>
</dbReference>
<feature type="compositionally biased region" description="Acidic residues" evidence="1">
    <location>
        <begin position="206"/>
        <end position="238"/>
    </location>
</feature>
<comment type="caution">
    <text evidence="2">The sequence shown here is derived from an EMBL/GenBank/DDBJ whole genome shotgun (WGS) entry which is preliminary data.</text>
</comment>
<accession>A0AAN9EX15</accession>
<dbReference type="AlphaFoldDB" id="A0AAN9EX15"/>
<proteinExistence type="predicted"/>
<evidence type="ECO:0000256" key="1">
    <source>
        <dbReference type="SAM" id="MobiDB-lite"/>
    </source>
</evidence>